<evidence type="ECO:0008006" key="3">
    <source>
        <dbReference type="Google" id="ProtNLM"/>
    </source>
</evidence>
<accession>A0ABU1LX39</accession>
<dbReference type="EMBL" id="JAVDRP010000010">
    <property type="protein sequence ID" value="MDR6411312.1"/>
    <property type="molecule type" value="Genomic_DNA"/>
</dbReference>
<reference evidence="1 2" key="1">
    <citation type="submission" date="2023-07" db="EMBL/GenBank/DDBJ databases">
        <title>Sorghum-associated microbial communities from plants grown in Nebraska, USA.</title>
        <authorList>
            <person name="Schachtman D."/>
        </authorList>
    </citation>
    <scope>NUCLEOTIDE SEQUENCE [LARGE SCALE GENOMIC DNA]</scope>
    <source>
        <strain evidence="1 2">DS1316</strain>
    </source>
</reference>
<protein>
    <recommendedName>
        <fullName evidence="3">DUF222 domain-containing protein</fullName>
    </recommendedName>
</protein>
<dbReference type="Proteomes" id="UP001264340">
    <property type="component" value="Unassembled WGS sequence"/>
</dbReference>
<keyword evidence="2" id="KW-1185">Reference proteome</keyword>
<sequence>MRAAEHDPSRERRLRRTVAELGSYPIEDVEAIWDALSPDEREQLRPLLAEAARVAPGSVNALGIAEAANRPETATSAEISAETATRVARLSKTLPNGLMARILFCVDGSARERIVPALAADQRALLAPTGHTYEITPRARAALQNAVFAASRQLDDSPAQASATPPVEPFRSTTLGQRVRRWIGRSA</sequence>
<proteinExistence type="predicted"/>
<evidence type="ECO:0000313" key="2">
    <source>
        <dbReference type="Proteomes" id="UP001264340"/>
    </source>
</evidence>
<evidence type="ECO:0000313" key="1">
    <source>
        <dbReference type="EMBL" id="MDR6411312.1"/>
    </source>
</evidence>
<comment type="caution">
    <text evidence="1">The sequence shown here is derived from an EMBL/GenBank/DDBJ whole genome shotgun (WGS) entry which is preliminary data.</text>
</comment>
<organism evidence="1 2">
    <name type="scientific">Paraburkholderia terricola</name>
    <dbReference type="NCBI Taxonomy" id="169427"/>
    <lineage>
        <taxon>Bacteria</taxon>
        <taxon>Pseudomonadati</taxon>
        <taxon>Pseudomonadota</taxon>
        <taxon>Betaproteobacteria</taxon>
        <taxon>Burkholderiales</taxon>
        <taxon>Burkholderiaceae</taxon>
        <taxon>Paraburkholderia</taxon>
    </lineage>
</organism>
<gene>
    <name evidence="1" type="ORF">J2804_004740</name>
</gene>
<name>A0ABU1LX39_9BURK</name>
<dbReference type="RefSeq" id="WP_310124380.1">
    <property type="nucleotide sequence ID" value="NZ_JAVDQV010000011.1"/>
</dbReference>